<feature type="transmembrane region" description="Helical" evidence="3">
    <location>
        <begin position="119"/>
        <end position="137"/>
    </location>
</feature>
<dbReference type="EMBL" id="JAEPRA010000001">
    <property type="protein sequence ID" value="KAG2189468.1"/>
    <property type="molecule type" value="Genomic_DNA"/>
</dbReference>
<comment type="subcellular location">
    <subcellularLocation>
        <location evidence="1">Membrane</location>
        <topology evidence="1">Multi-pass membrane protein</topology>
    </subcellularLocation>
</comment>
<feature type="transmembrane region" description="Helical" evidence="3">
    <location>
        <begin position="189"/>
        <end position="212"/>
    </location>
</feature>
<dbReference type="OrthoDB" id="6499973at2759"/>
<evidence type="ECO:0000256" key="3">
    <source>
        <dbReference type="SAM" id="Phobius"/>
    </source>
</evidence>
<dbReference type="PANTHER" id="PTHR11360">
    <property type="entry name" value="MONOCARBOXYLATE TRANSPORTER"/>
    <property type="match status" value="1"/>
</dbReference>
<evidence type="ECO:0000313" key="5">
    <source>
        <dbReference type="EMBL" id="KAG2189468.1"/>
    </source>
</evidence>
<feature type="transmembrane region" description="Helical" evidence="3">
    <location>
        <begin position="218"/>
        <end position="239"/>
    </location>
</feature>
<sequence length="510" mass="55592">MDKASLHSQEVVYNENVVPDNVPPMDPDVSTATISPSDASSHISKQNEVEEKSVVDVMQDQNLPKAEGLHAWLVILSAFLCNVVTYGIGTSWFRLESSTSKLRASPLAVRHKRKLTRPCLLYVLLFIEHVGFIVQWIRGVMQAYYDQEVFHHSVSSVQLTFVGTLMYVSLNLVSPAVHVLKSMFGPKIVLAAGTAVVSLSLILAGFSTQIWHLYLTQGIMYGIGGSLMYTTAMGIAPQWFEKRRGLALGVATSGSGIGGLIMPFIMSPILENLGAPWCYRILGFISLAVGLFASIFIKERYPLQQRKKFSELMNFAILKEPNFAIWNISCDLCLLGYLVPFYLMPTYAIDIGLSASQGANLVSVLSAFNFVGRILSGFYADYIGRLNADILCMTVSGLACGLLWVFATNYGILIAFCVIYGLFCGAYFALLAPVTALITGIERFPGGFSLFLVLNAVGFFGAPIAGAVQSATNSSGYLATQMFSTVTFLLGALIMFGLKVKMTKSAFTKI</sequence>
<dbReference type="InterPro" id="IPR036259">
    <property type="entry name" value="MFS_trans_sf"/>
</dbReference>
<gene>
    <name evidence="5" type="ORF">INT44_004610</name>
</gene>
<protein>
    <recommendedName>
        <fullName evidence="4">Major facilitator superfamily (MFS) profile domain-containing protein</fullName>
    </recommendedName>
</protein>
<dbReference type="PROSITE" id="PS50850">
    <property type="entry name" value="MFS"/>
    <property type="match status" value="1"/>
</dbReference>
<name>A0A8H7QBH0_9FUNG</name>
<dbReference type="SUPFAM" id="SSF103473">
    <property type="entry name" value="MFS general substrate transporter"/>
    <property type="match status" value="1"/>
</dbReference>
<evidence type="ECO:0000256" key="1">
    <source>
        <dbReference type="ARBA" id="ARBA00004141"/>
    </source>
</evidence>
<feature type="transmembrane region" description="Helical" evidence="3">
    <location>
        <begin position="413"/>
        <end position="438"/>
    </location>
</feature>
<keyword evidence="3" id="KW-1133">Transmembrane helix</keyword>
<keyword evidence="6" id="KW-1185">Reference proteome</keyword>
<evidence type="ECO:0000256" key="2">
    <source>
        <dbReference type="ARBA" id="ARBA00006727"/>
    </source>
</evidence>
<feature type="transmembrane region" description="Helical" evidence="3">
    <location>
        <begin position="355"/>
        <end position="376"/>
    </location>
</feature>
<dbReference type="PANTHER" id="PTHR11360:SF284">
    <property type="entry name" value="EG:103B4.3 PROTEIN-RELATED"/>
    <property type="match status" value="1"/>
</dbReference>
<feature type="transmembrane region" description="Helical" evidence="3">
    <location>
        <begin position="477"/>
        <end position="498"/>
    </location>
</feature>
<accession>A0A8H7QBH0</accession>
<comment type="caution">
    <text evidence="5">The sequence shown here is derived from an EMBL/GenBank/DDBJ whole genome shotgun (WGS) entry which is preliminary data.</text>
</comment>
<dbReference type="AlphaFoldDB" id="A0A8H7QBH0"/>
<feature type="transmembrane region" description="Helical" evidence="3">
    <location>
        <begin position="157"/>
        <end position="177"/>
    </location>
</feature>
<dbReference type="Pfam" id="PF07690">
    <property type="entry name" value="MFS_1"/>
    <property type="match status" value="1"/>
</dbReference>
<dbReference type="GO" id="GO:0016020">
    <property type="term" value="C:membrane"/>
    <property type="evidence" value="ECO:0007669"/>
    <property type="project" value="UniProtKB-SubCell"/>
</dbReference>
<reference evidence="5" key="1">
    <citation type="submission" date="2020-12" db="EMBL/GenBank/DDBJ databases">
        <title>Metabolic potential, ecology and presence of endohyphal bacteria is reflected in genomic diversity of Mucoromycotina.</title>
        <authorList>
            <person name="Muszewska A."/>
            <person name="Okrasinska A."/>
            <person name="Steczkiewicz K."/>
            <person name="Drgas O."/>
            <person name="Orlowska M."/>
            <person name="Perlinska-Lenart U."/>
            <person name="Aleksandrzak-Piekarczyk T."/>
            <person name="Szatraj K."/>
            <person name="Zielenkiewicz U."/>
            <person name="Pilsyk S."/>
            <person name="Malc E."/>
            <person name="Mieczkowski P."/>
            <person name="Kruszewska J.S."/>
            <person name="Biernat P."/>
            <person name="Pawlowska J."/>
        </authorList>
    </citation>
    <scope>NUCLEOTIDE SEQUENCE</scope>
    <source>
        <strain evidence="5">WA0000051536</strain>
    </source>
</reference>
<dbReference type="Gene3D" id="1.20.1250.20">
    <property type="entry name" value="MFS general substrate transporter like domains"/>
    <property type="match status" value="2"/>
</dbReference>
<evidence type="ECO:0000259" key="4">
    <source>
        <dbReference type="PROSITE" id="PS50850"/>
    </source>
</evidence>
<dbReference type="GO" id="GO:0022857">
    <property type="term" value="F:transmembrane transporter activity"/>
    <property type="evidence" value="ECO:0007669"/>
    <property type="project" value="InterPro"/>
</dbReference>
<keyword evidence="3" id="KW-0472">Membrane</keyword>
<dbReference type="InterPro" id="IPR050327">
    <property type="entry name" value="Proton-linked_MCT"/>
</dbReference>
<dbReference type="InterPro" id="IPR011701">
    <property type="entry name" value="MFS"/>
</dbReference>
<dbReference type="InterPro" id="IPR020846">
    <property type="entry name" value="MFS_dom"/>
</dbReference>
<organism evidence="5 6">
    <name type="scientific">Umbelopsis vinacea</name>
    <dbReference type="NCBI Taxonomy" id="44442"/>
    <lineage>
        <taxon>Eukaryota</taxon>
        <taxon>Fungi</taxon>
        <taxon>Fungi incertae sedis</taxon>
        <taxon>Mucoromycota</taxon>
        <taxon>Mucoromycotina</taxon>
        <taxon>Umbelopsidomycetes</taxon>
        <taxon>Umbelopsidales</taxon>
        <taxon>Umbelopsidaceae</taxon>
        <taxon>Umbelopsis</taxon>
    </lineage>
</organism>
<dbReference type="CDD" id="cd17352">
    <property type="entry name" value="MFS_MCT_SLC16"/>
    <property type="match status" value="1"/>
</dbReference>
<comment type="similarity">
    <text evidence="2">Belongs to the major facilitator superfamily. Monocarboxylate porter (TC 2.A.1.13) family.</text>
</comment>
<feature type="transmembrane region" description="Helical" evidence="3">
    <location>
        <begin position="323"/>
        <end position="343"/>
    </location>
</feature>
<feature type="transmembrane region" description="Helical" evidence="3">
    <location>
        <begin position="450"/>
        <end position="471"/>
    </location>
</feature>
<feature type="transmembrane region" description="Helical" evidence="3">
    <location>
        <begin position="69"/>
        <end position="93"/>
    </location>
</feature>
<feature type="transmembrane region" description="Helical" evidence="3">
    <location>
        <begin position="388"/>
        <end position="407"/>
    </location>
</feature>
<keyword evidence="3" id="KW-0812">Transmembrane</keyword>
<feature type="transmembrane region" description="Helical" evidence="3">
    <location>
        <begin position="277"/>
        <end position="297"/>
    </location>
</feature>
<feature type="domain" description="Major facilitator superfamily (MFS) profile" evidence="4">
    <location>
        <begin position="123"/>
        <end position="509"/>
    </location>
</feature>
<dbReference type="Proteomes" id="UP000612746">
    <property type="component" value="Unassembled WGS sequence"/>
</dbReference>
<feature type="transmembrane region" description="Helical" evidence="3">
    <location>
        <begin position="246"/>
        <end position="265"/>
    </location>
</feature>
<proteinExistence type="inferred from homology"/>
<evidence type="ECO:0000313" key="6">
    <source>
        <dbReference type="Proteomes" id="UP000612746"/>
    </source>
</evidence>